<name>A0A420J016_9PEZI</name>
<protein>
    <submittedName>
        <fullName evidence="2">Uncharacterized protein</fullName>
    </submittedName>
</protein>
<keyword evidence="3" id="KW-1185">Reference proteome</keyword>
<gene>
    <name evidence="2" type="ORF">GcM3_048027</name>
</gene>
<feature type="region of interest" description="Disordered" evidence="1">
    <location>
        <begin position="1"/>
        <end position="26"/>
    </location>
</feature>
<proteinExistence type="predicted"/>
<evidence type="ECO:0000256" key="1">
    <source>
        <dbReference type="SAM" id="MobiDB-lite"/>
    </source>
</evidence>
<evidence type="ECO:0000313" key="2">
    <source>
        <dbReference type="EMBL" id="RKF80104.1"/>
    </source>
</evidence>
<dbReference type="EMBL" id="MCBQ01004900">
    <property type="protein sequence ID" value="RKF80104.1"/>
    <property type="molecule type" value="Genomic_DNA"/>
</dbReference>
<dbReference type="STRING" id="62708.A0A420J016"/>
<feature type="compositionally biased region" description="Basic and acidic residues" evidence="1">
    <location>
        <begin position="130"/>
        <end position="147"/>
    </location>
</feature>
<evidence type="ECO:0000313" key="3">
    <source>
        <dbReference type="Proteomes" id="UP000283383"/>
    </source>
</evidence>
<organism evidence="2 3">
    <name type="scientific">Golovinomyces cichoracearum</name>
    <dbReference type="NCBI Taxonomy" id="62708"/>
    <lineage>
        <taxon>Eukaryota</taxon>
        <taxon>Fungi</taxon>
        <taxon>Dikarya</taxon>
        <taxon>Ascomycota</taxon>
        <taxon>Pezizomycotina</taxon>
        <taxon>Leotiomycetes</taxon>
        <taxon>Erysiphales</taxon>
        <taxon>Erysiphaceae</taxon>
        <taxon>Golovinomyces</taxon>
    </lineage>
</organism>
<sequence length="191" mass="21820">MLLSGYHCRGREEEEEGKEGKEEDHRKNCSQANYFRLTFFDISKVLILLNAIMTRRTSLKSSNSKTFTYCPNSDHLQLTAPQIVCQQPIIASPGLIYAVPMLIHPNVALPSRLHIGATESQIAERQLASNKDRKTDPNLDFKPPDNDPFRFYPVREKDGSYMQVNRRTIDSGDIGKVTWYCNDGTYYAVKN</sequence>
<feature type="region of interest" description="Disordered" evidence="1">
    <location>
        <begin position="128"/>
        <end position="147"/>
    </location>
</feature>
<dbReference type="Proteomes" id="UP000283383">
    <property type="component" value="Unassembled WGS sequence"/>
</dbReference>
<reference evidence="2 3" key="1">
    <citation type="journal article" date="2018" name="BMC Genomics">
        <title>Comparative genome analyses reveal sequence features reflecting distinct modes of host-adaptation between dicot and monocot powdery mildew.</title>
        <authorList>
            <person name="Wu Y."/>
            <person name="Ma X."/>
            <person name="Pan Z."/>
            <person name="Kale S.D."/>
            <person name="Song Y."/>
            <person name="King H."/>
            <person name="Zhang Q."/>
            <person name="Presley C."/>
            <person name="Deng X."/>
            <person name="Wei C.I."/>
            <person name="Xiao S."/>
        </authorList>
    </citation>
    <scope>NUCLEOTIDE SEQUENCE [LARGE SCALE GENOMIC DNA]</scope>
    <source>
        <strain evidence="2">UMSG3</strain>
    </source>
</reference>
<accession>A0A420J016</accession>
<dbReference type="AlphaFoldDB" id="A0A420J016"/>
<comment type="caution">
    <text evidence="2">The sequence shown here is derived from an EMBL/GenBank/DDBJ whole genome shotgun (WGS) entry which is preliminary data.</text>
</comment>